<dbReference type="Gene3D" id="1.10.3720.10">
    <property type="entry name" value="MetI-like"/>
    <property type="match status" value="1"/>
</dbReference>
<dbReference type="GO" id="GO:0055085">
    <property type="term" value="P:transmembrane transport"/>
    <property type="evidence" value="ECO:0007669"/>
    <property type="project" value="InterPro"/>
</dbReference>
<name>A0A2T2WUR1_9FIRM</name>
<comment type="caution">
    <text evidence="11">The sequence shown here is derived from an EMBL/GenBank/DDBJ whole genome shotgun (WGS) entry which is preliminary data.</text>
</comment>
<evidence type="ECO:0000256" key="7">
    <source>
        <dbReference type="ARBA" id="ARBA00022989"/>
    </source>
</evidence>
<evidence type="ECO:0000256" key="8">
    <source>
        <dbReference type="ARBA" id="ARBA00023136"/>
    </source>
</evidence>
<keyword evidence="6 9" id="KW-0812">Transmembrane</keyword>
<evidence type="ECO:0000256" key="1">
    <source>
        <dbReference type="ARBA" id="ARBA00004651"/>
    </source>
</evidence>
<feature type="domain" description="ABC transmembrane type-1" evidence="10">
    <location>
        <begin position="69"/>
        <end position="260"/>
    </location>
</feature>
<keyword evidence="4" id="KW-1003">Cell membrane</keyword>
<dbReference type="InterPro" id="IPR000515">
    <property type="entry name" value="MetI-like"/>
</dbReference>
<comment type="similarity">
    <text evidence="2">Belongs to the binding-protein-dependent transport system permease family. MalFG subfamily.</text>
</comment>
<evidence type="ECO:0000256" key="6">
    <source>
        <dbReference type="ARBA" id="ARBA00022692"/>
    </source>
</evidence>
<keyword evidence="5" id="KW-0762">Sugar transport</keyword>
<feature type="transmembrane region" description="Helical" evidence="9">
    <location>
        <begin position="12"/>
        <end position="32"/>
    </location>
</feature>
<comment type="subcellular location">
    <subcellularLocation>
        <location evidence="1 9">Cell membrane</location>
        <topology evidence="1 9">Multi-pass membrane protein</topology>
    </subcellularLocation>
</comment>
<keyword evidence="3 9" id="KW-0813">Transport</keyword>
<sequence>MTLVQRWRTRGLTVLTYVIVIIYLVPALWMVLTGFKTESQAYSSIPTLLFKPTLSQFKLAFQSGFGGYLTHSLMASLISTGIALVLGIPAAYVMVFHMPYKSSRNTLFFVLSTRFMPFAAIIVPLYILYTHLHLLDTITGLVLVYTSMNLPLIIWMGRSYFLDIPHGIIEASRIDGCSPWQSLLKVALPLSSSGITASALLAIIFAWNDFFFAVNFTFTNVPTLPIMVSSFMTSESLFISKLSALGTLVTIVPVALGLYAQRHLVRGLTAGAVK</sequence>
<dbReference type="InterPro" id="IPR035906">
    <property type="entry name" value="MetI-like_sf"/>
</dbReference>
<gene>
    <name evidence="11" type="ORF">C7B43_15495</name>
</gene>
<proteinExistence type="inferred from homology"/>
<organism evidence="11 12">
    <name type="scientific">Sulfobacillus benefaciens</name>
    <dbReference type="NCBI Taxonomy" id="453960"/>
    <lineage>
        <taxon>Bacteria</taxon>
        <taxon>Bacillati</taxon>
        <taxon>Bacillota</taxon>
        <taxon>Clostridia</taxon>
        <taxon>Eubacteriales</taxon>
        <taxon>Clostridiales Family XVII. Incertae Sedis</taxon>
        <taxon>Sulfobacillus</taxon>
    </lineage>
</organism>
<dbReference type="EMBL" id="PXYT01000046">
    <property type="protein sequence ID" value="PSR25962.1"/>
    <property type="molecule type" value="Genomic_DNA"/>
</dbReference>
<accession>A0A2T2WUR1</accession>
<evidence type="ECO:0000256" key="2">
    <source>
        <dbReference type="ARBA" id="ARBA00009047"/>
    </source>
</evidence>
<evidence type="ECO:0000259" key="10">
    <source>
        <dbReference type="PROSITE" id="PS50928"/>
    </source>
</evidence>
<feature type="transmembrane region" description="Helical" evidence="9">
    <location>
        <begin position="107"/>
        <end position="128"/>
    </location>
</feature>
<dbReference type="InterPro" id="IPR050901">
    <property type="entry name" value="BP-dep_ABC_trans_perm"/>
</dbReference>
<keyword evidence="8 9" id="KW-0472">Membrane</keyword>
<dbReference type="PANTHER" id="PTHR32243">
    <property type="entry name" value="MALTOSE TRANSPORT SYSTEM PERMEASE-RELATED"/>
    <property type="match status" value="1"/>
</dbReference>
<evidence type="ECO:0000313" key="12">
    <source>
        <dbReference type="Proteomes" id="UP000242699"/>
    </source>
</evidence>
<dbReference type="Pfam" id="PF00528">
    <property type="entry name" value="BPD_transp_1"/>
    <property type="match status" value="1"/>
</dbReference>
<dbReference type="AlphaFoldDB" id="A0A2T2WUR1"/>
<feature type="transmembrane region" description="Helical" evidence="9">
    <location>
        <begin position="238"/>
        <end position="259"/>
    </location>
</feature>
<keyword evidence="7 9" id="KW-1133">Transmembrane helix</keyword>
<reference evidence="11 12" key="1">
    <citation type="journal article" date="2014" name="BMC Genomics">
        <title>Comparison of environmental and isolate Sulfobacillus genomes reveals diverse carbon, sulfur, nitrogen, and hydrogen metabolisms.</title>
        <authorList>
            <person name="Justice N.B."/>
            <person name="Norman A."/>
            <person name="Brown C.T."/>
            <person name="Singh A."/>
            <person name="Thomas B.C."/>
            <person name="Banfield J.F."/>
        </authorList>
    </citation>
    <scope>NUCLEOTIDE SEQUENCE [LARGE SCALE GENOMIC DNA]</scope>
    <source>
        <strain evidence="11">AMDSBA1</strain>
    </source>
</reference>
<protein>
    <submittedName>
        <fullName evidence="11">Sugar ABC transporter permease</fullName>
    </submittedName>
</protein>
<evidence type="ECO:0000256" key="4">
    <source>
        <dbReference type="ARBA" id="ARBA00022475"/>
    </source>
</evidence>
<dbReference type="PANTHER" id="PTHR32243:SF50">
    <property type="entry name" value="MALTOSE_MALTODEXTRIN TRANSPORT SYSTEM PERMEASE PROTEIN MALG"/>
    <property type="match status" value="1"/>
</dbReference>
<evidence type="ECO:0000256" key="9">
    <source>
        <dbReference type="RuleBase" id="RU363032"/>
    </source>
</evidence>
<dbReference type="GO" id="GO:0005886">
    <property type="term" value="C:plasma membrane"/>
    <property type="evidence" value="ECO:0007669"/>
    <property type="project" value="UniProtKB-SubCell"/>
</dbReference>
<dbReference type="CDD" id="cd06261">
    <property type="entry name" value="TM_PBP2"/>
    <property type="match status" value="1"/>
</dbReference>
<evidence type="ECO:0000313" key="11">
    <source>
        <dbReference type="EMBL" id="PSR25962.1"/>
    </source>
</evidence>
<feature type="transmembrane region" description="Helical" evidence="9">
    <location>
        <begin position="134"/>
        <end position="155"/>
    </location>
</feature>
<dbReference type="PROSITE" id="PS50928">
    <property type="entry name" value="ABC_TM1"/>
    <property type="match status" value="1"/>
</dbReference>
<evidence type="ECO:0000256" key="5">
    <source>
        <dbReference type="ARBA" id="ARBA00022597"/>
    </source>
</evidence>
<dbReference type="Proteomes" id="UP000242699">
    <property type="component" value="Unassembled WGS sequence"/>
</dbReference>
<dbReference type="SUPFAM" id="SSF161098">
    <property type="entry name" value="MetI-like"/>
    <property type="match status" value="1"/>
</dbReference>
<feature type="transmembrane region" description="Helical" evidence="9">
    <location>
        <begin position="73"/>
        <end position="95"/>
    </location>
</feature>
<evidence type="ECO:0000256" key="3">
    <source>
        <dbReference type="ARBA" id="ARBA00022448"/>
    </source>
</evidence>